<dbReference type="CDD" id="cd06454">
    <property type="entry name" value="KBL_like"/>
    <property type="match status" value="1"/>
</dbReference>
<name>A0A212T9L4_9BURK</name>
<dbReference type="InterPro" id="IPR015422">
    <property type="entry name" value="PyrdxlP-dep_Trfase_small"/>
</dbReference>
<dbReference type="RefSeq" id="WP_088812612.1">
    <property type="nucleotide sequence ID" value="NZ_FYEX01000001.1"/>
</dbReference>
<dbReference type="PANTHER" id="PTHR13693:SF100">
    <property type="entry name" value="8-AMINO-7-OXONONANOATE SYNTHASE"/>
    <property type="match status" value="1"/>
</dbReference>
<reference evidence="5 6" key="1">
    <citation type="submission" date="2017-06" db="EMBL/GenBank/DDBJ databases">
        <authorList>
            <person name="Kim H.J."/>
            <person name="Triplett B.A."/>
        </authorList>
    </citation>
    <scope>NUCLEOTIDE SEQUENCE [LARGE SCALE GENOMIC DNA]</scope>
    <source>
        <strain evidence="5 6">MWH-VicM1</strain>
    </source>
</reference>
<dbReference type="Pfam" id="PF00155">
    <property type="entry name" value="Aminotran_1_2"/>
    <property type="match status" value="1"/>
</dbReference>
<dbReference type="OrthoDB" id="9807157at2"/>
<dbReference type="GO" id="GO:0008710">
    <property type="term" value="F:8-amino-7-oxononanoate synthase activity"/>
    <property type="evidence" value="ECO:0007669"/>
    <property type="project" value="TreeGrafter"/>
</dbReference>
<evidence type="ECO:0000313" key="6">
    <source>
        <dbReference type="Proteomes" id="UP000197215"/>
    </source>
</evidence>
<dbReference type="InterPro" id="IPR050087">
    <property type="entry name" value="AON_synthase_class-II"/>
</dbReference>
<dbReference type="PANTHER" id="PTHR13693">
    <property type="entry name" value="CLASS II AMINOTRANSFERASE/8-AMINO-7-OXONONANOATE SYNTHASE"/>
    <property type="match status" value="1"/>
</dbReference>
<dbReference type="InterPro" id="IPR015424">
    <property type="entry name" value="PyrdxlP-dep_Trfase"/>
</dbReference>
<dbReference type="SUPFAM" id="SSF53383">
    <property type="entry name" value="PLP-dependent transferases"/>
    <property type="match status" value="1"/>
</dbReference>
<keyword evidence="3" id="KW-0663">Pyridoxal phosphate</keyword>
<dbReference type="EMBL" id="FYEX01000001">
    <property type="protein sequence ID" value="SNC62737.1"/>
    <property type="molecule type" value="Genomic_DNA"/>
</dbReference>
<dbReference type="InterPro" id="IPR004839">
    <property type="entry name" value="Aminotransferase_I/II_large"/>
</dbReference>
<dbReference type="GO" id="GO:0030170">
    <property type="term" value="F:pyridoxal phosphate binding"/>
    <property type="evidence" value="ECO:0007669"/>
    <property type="project" value="InterPro"/>
</dbReference>
<keyword evidence="6" id="KW-1185">Reference proteome</keyword>
<keyword evidence="2" id="KW-0808">Transferase</keyword>
<protein>
    <submittedName>
        <fullName evidence="5">8-amino-7-oxononanoate synthase</fullName>
    </submittedName>
</protein>
<evidence type="ECO:0000313" key="5">
    <source>
        <dbReference type="EMBL" id="SNC62737.1"/>
    </source>
</evidence>
<dbReference type="InterPro" id="IPR015421">
    <property type="entry name" value="PyrdxlP-dep_Trfase_major"/>
</dbReference>
<evidence type="ECO:0000256" key="2">
    <source>
        <dbReference type="ARBA" id="ARBA00022679"/>
    </source>
</evidence>
<accession>A0A212T9L4</accession>
<dbReference type="Gene3D" id="3.90.1150.10">
    <property type="entry name" value="Aspartate Aminotransferase, domain 1"/>
    <property type="match status" value="1"/>
</dbReference>
<gene>
    <name evidence="5" type="ORF">SAMN06295916_0737</name>
</gene>
<dbReference type="GO" id="GO:0009102">
    <property type="term" value="P:biotin biosynthetic process"/>
    <property type="evidence" value="ECO:0007669"/>
    <property type="project" value="TreeGrafter"/>
</dbReference>
<proteinExistence type="predicted"/>
<comment type="cofactor">
    <cofactor evidence="1">
        <name>pyridoxal 5'-phosphate</name>
        <dbReference type="ChEBI" id="CHEBI:597326"/>
    </cofactor>
</comment>
<feature type="domain" description="Aminotransferase class I/classII large" evidence="4">
    <location>
        <begin position="42"/>
        <end position="399"/>
    </location>
</feature>
<evidence type="ECO:0000259" key="4">
    <source>
        <dbReference type="Pfam" id="PF00155"/>
    </source>
</evidence>
<dbReference type="AlphaFoldDB" id="A0A212T9L4"/>
<dbReference type="Proteomes" id="UP000197215">
    <property type="component" value="Unassembled WGS sequence"/>
</dbReference>
<dbReference type="Gene3D" id="3.40.640.10">
    <property type="entry name" value="Type I PLP-dependent aspartate aminotransferase-like (Major domain)"/>
    <property type="match status" value="1"/>
</dbReference>
<sequence>MSNRYIQHYESLLNDLENQSLRRKLKVSDSPSAPVMKINGQDVLTFCSNDYLGLANHPEIASAMIDGVNIYGGGSGASHMISGHYTAHDQLEQALAATQAKHIPNVKGLFFSTGYMANMAAITGISAGLGENQTMSIFSEELNHASLIDGVRLASKQNNAKVFVYPHQDLGALQKLLSEDKSRFKLIVTDGVFSMDGNIAPVDQLLALAEKYDALLLIDDAHGFGVLGDSGHGILDSFKIDAGNTSANRVIYIGTLGKAAGLSGAFIAAHKHLTEWILQKGRAYIYTTASPPAIAHGLLKSLELIQQEQYRNALHQNIAYWRKHLKLHKWQLVKSSTAIQPIVIGQNEDALRVAEALYKKNIWVPAIRPPTVPAGTARLRITLSASHTREQIDELINAISEVEHAF</sequence>
<organism evidence="5 6">
    <name type="scientific">Polynucleobacter victoriensis</name>
    <dbReference type="NCBI Taxonomy" id="2049319"/>
    <lineage>
        <taxon>Bacteria</taxon>
        <taxon>Pseudomonadati</taxon>
        <taxon>Pseudomonadota</taxon>
        <taxon>Betaproteobacteria</taxon>
        <taxon>Burkholderiales</taxon>
        <taxon>Burkholderiaceae</taxon>
        <taxon>Polynucleobacter</taxon>
    </lineage>
</organism>
<evidence type="ECO:0000256" key="1">
    <source>
        <dbReference type="ARBA" id="ARBA00001933"/>
    </source>
</evidence>
<evidence type="ECO:0000256" key="3">
    <source>
        <dbReference type="ARBA" id="ARBA00022898"/>
    </source>
</evidence>